<dbReference type="Pfam" id="PF00850">
    <property type="entry name" value="Hist_deacetyl"/>
    <property type="match status" value="1"/>
</dbReference>
<dbReference type="InterPro" id="IPR000286">
    <property type="entry name" value="HDACs"/>
</dbReference>
<dbReference type="GO" id="GO:0040029">
    <property type="term" value="P:epigenetic regulation of gene expression"/>
    <property type="evidence" value="ECO:0007669"/>
    <property type="project" value="TreeGrafter"/>
</dbReference>
<dbReference type="Gene3D" id="3.40.800.20">
    <property type="entry name" value="Histone deacetylase domain"/>
    <property type="match status" value="1"/>
</dbReference>
<organism evidence="2 3">
    <name type="scientific">Saccharolobus solfataricus</name>
    <name type="common">Sulfolobus solfataricus</name>
    <dbReference type="NCBI Taxonomy" id="2287"/>
    <lineage>
        <taxon>Archaea</taxon>
        <taxon>Thermoproteota</taxon>
        <taxon>Thermoprotei</taxon>
        <taxon>Sulfolobales</taxon>
        <taxon>Sulfolobaceae</taxon>
        <taxon>Saccharolobus</taxon>
    </lineage>
</organism>
<dbReference type="InterPro" id="IPR037138">
    <property type="entry name" value="His_deacetylse_dom_sf"/>
</dbReference>
<dbReference type="GO" id="GO:0004407">
    <property type="term" value="F:histone deacetylase activity"/>
    <property type="evidence" value="ECO:0007669"/>
    <property type="project" value="TreeGrafter"/>
</dbReference>
<name>A0A157T013_SACSO</name>
<gene>
    <name evidence="2" type="ORF">SSOP1_1148</name>
</gene>
<reference evidence="3" key="1">
    <citation type="submission" date="2016-04" db="EMBL/GenBank/DDBJ databases">
        <authorList>
            <person name="Shah S.A."/>
            <person name="Garrett R.A."/>
        </authorList>
    </citation>
    <scope>NUCLEOTIDE SEQUENCE [LARGE SCALE GENOMIC DNA]</scope>
    <source>
        <strain evidence="3">ATCC 35091 / DSM 1616 / JCM 8930 / NBRC 15331 / P1</strain>
    </source>
</reference>
<feature type="domain" description="Histone deacetylase" evidence="1">
    <location>
        <begin position="36"/>
        <end position="300"/>
    </location>
</feature>
<sequence length="348" mass="39186">MKVMRLTYQNSLGIVWDQRFTEISFSHPMIRDISKARVRDFIKLAKEKVSFVEIRPEYATKEDLMVVHTRDYIGLLEESSKIPYIGFLDQGDTVHYPGMFEDILLVLGSSFTAIKYSKFLDYVYIPLGGFHHAMPNRAVGFCPINDVAITALKLLEKGERVAIVDVDAHHGNGLQFILYDKPILKINIYAYDGNFFPGTGKIDEIGEGKGRGYNINIPLPLGSTDDIFEKSLEILDLLELYNPSYVLVVAGVDGHKNDQLKSLDLTTNSYNLLGLRIRRIKKTINSSIIAYGGGGYGPMSSLSMVSFLEGLLGRRTSYEPLTSSEDIGKIRRIEKIISRFKTLSNFFS</sequence>
<dbReference type="PANTHER" id="PTHR10625:SF10">
    <property type="entry name" value="HISTONE DEACETYLASE HDAC1"/>
    <property type="match status" value="1"/>
</dbReference>
<dbReference type="InterPro" id="IPR023696">
    <property type="entry name" value="Ureohydrolase_dom_sf"/>
</dbReference>
<dbReference type="PRINTS" id="PR01270">
    <property type="entry name" value="HDASUPER"/>
</dbReference>
<dbReference type="PATRIC" id="fig|2287.9.peg.1159"/>
<evidence type="ECO:0000313" key="2">
    <source>
        <dbReference type="EMBL" id="SAI84702.1"/>
    </source>
</evidence>
<accession>A0A157T013</accession>
<dbReference type="AlphaFoldDB" id="A0A157T013"/>
<dbReference type="EMBL" id="LT549890">
    <property type="protein sequence ID" value="SAI84702.1"/>
    <property type="molecule type" value="Genomic_DNA"/>
</dbReference>
<dbReference type="InterPro" id="IPR023801">
    <property type="entry name" value="His_deacetylse_dom"/>
</dbReference>
<dbReference type="Proteomes" id="UP000076770">
    <property type="component" value="Chromosome i"/>
</dbReference>
<proteinExistence type="predicted"/>
<evidence type="ECO:0000259" key="1">
    <source>
        <dbReference type="Pfam" id="PF00850"/>
    </source>
</evidence>
<evidence type="ECO:0000313" key="3">
    <source>
        <dbReference type="Proteomes" id="UP000076770"/>
    </source>
</evidence>
<protein>
    <submittedName>
        <fullName evidence="2">Acetoin utilization protein</fullName>
    </submittedName>
</protein>
<dbReference type="PANTHER" id="PTHR10625">
    <property type="entry name" value="HISTONE DEACETYLASE HDAC1-RELATED"/>
    <property type="match status" value="1"/>
</dbReference>
<dbReference type="SUPFAM" id="SSF52768">
    <property type="entry name" value="Arginase/deacetylase"/>
    <property type="match status" value="1"/>
</dbReference>